<accession>A0A1U7SEI5</accession>
<keyword evidence="3" id="KW-0472">Membrane</keyword>
<dbReference type="InterPro" id="IPR002999">
    <property type="entry name" value="Tudor"/>
</dbReference>
<dbReference type="GO" id="GO:0034587">
    <property type="term" value="P:piRNA processing"/>
    <property type="evidence" value="ECO:0007669"/>
    <property type="project" value="TreeGrafter"/>
</dbReference>
<evidence type="ECO:0000256" key="2">
    <source>
        <dbReference type="SAM" id="MobiDB-lite"/>
    </source>
</evidence>
<feature type="compositionally biased region" description="Polar residues" evidence="2">
    <location>
        <begin position="612"/>
        <end position="621"/>
    </location>
</feature>
<dbReference type="GO" id="GO:0043186">
    <property type="term" value="C:P granule"/>
    <property type="evidence" value="ECO:0007669"/>
    <property type="project" value="TreeGrafter"/>
</dbReference>
<dbReference type="GO" id="GO:0007283">
    <property type="term" value="P:spermatogenesis"/>
    <property type="evidence" value="ECO:0007669"/>
    <property type="project" value="TreeGrafter"/>
</dbReference>
<dbReference type="FunFam" id="3.30.1370.10:FF:000056">
    <property type="entry name" value="Tudor and KH domain containing"/>
    <property type="match status" value="1"/>
</dbReference>
<name>A0A1U7SEI5_ALLSI</name>
<dbReference type="Gene3D" id="3.30.1370.10">
    <property type="entry name" value="K Homology domain, type 1"/>
    <property type="match status" value="2"/>
</dbReference>
<feature type="region of interest" description="Disordered" evidence="2">
    <location>
        <begin position="589"/>
        <end position="654"/>
    </location>
</feature>
<dbReference type="InParanoid" id="A0A1U7SEI5"/>
<reference evidence="6" key="1">
    <citation type="submission" date="2025-08" db="UniProtKB">
        <authorList>
            <consortium name="RefSeq"/>
        </authorList>
    </citation>
    <scope>IDENTIFICATION</scope>
</reference>
<keyword evidence="3" id="KW-0812">Transmembrane</keyword>
<dbReference type="Gene3D" id="2.30.30.140">
    <property type="match status" value="1"/>
</dbReference>
<dbReference type="AlphaFoldDB" id="A0A1U7SEI5"/>
<dbReference type="GO" id="GO:0005739">
    <property type="term" value="C:mitochondrion"/>
    <property type="evidence" value="ECO:0007669"/>
    <property type="project" value="UniProtKB-ARBA"/>
</dbReference>
<dbReference type="CDD" id="cd22429">
    <property type="entry name" value="KH-I_TDRKH_rpt2"/>
    <property type="match status" value="1"/>
</dbReference>
<dbReference type="OrthoDB" id="9995375at2759"/>
<proteinExistence type="predicted"/>
<dbReference type="RefSeq" id="XP_006036293.1">
    <property type="nucleotide sequence ID" value="XM_006036231.3"/>
</dbReference>
<dbReference type="SMART" id="SM00322">
    <property type="entry name" value="KH"/>
    <property type="match status" value="2"/>
</dbReference>
<dbReference type="PANTHER" id="PTHR22948:SF18">
    <property type="entry name" value="TUDOR AND KH DOMAIN-CONTAINING PROTEIN"/>
    <property type="match status" value="1"/>
</dbReference>
<dbReference type="PANTHER" id="PTHR22948">
    <property type="entry name" value="TUDOR DOMAIN CONTAINING PROTEIN"/>
    <property type="match status" value="1"/>
</dbReference>
<dbReference type="InterPro" id="IPR047380">
    <property type="entry name" value="TDRD2-like_tudor"/>
</dbReference>
<evidence type="ECO:0000313" key="6">
    <source>
        <dbReference type="RefSeq" id="XP_006036293.1"/>
    </source>
</evidence>
<sequence length="740" mass="79420">MPTEQGSWNNLTTLQKIALALGIPASATILYILYRRYKESREKRLTFVGEDDIEIEMKVPQDAVKLIIGRQGAVIKQLMKETGARIDVDREELGGEQMLLISGFPVQVCRAKAAIHQILTESALVSEQFFVPQRVVGRIIGRGGETVRAITRSSGAKVTCEREAESSLSLTRLISLSGTRKQVATAKKLILEKLSEEDEFRKKLAQSAAVRGPRKQPLGLRREEAEEQGVLTQPSGAVPWQPGSPGQGQGDGAQLLAETDFDAPQELGDEREEPGLEPLVAVPKFEVPSPDFSFHADEHLEVYVSASENPNHFWVQIVGNRSLQLDKLNCEMAHYYQSDGQLPDSLSVQVGDIVAAPYADSSSWYRARVLGTLENGNLDLYWVDFGDNGEAPASALRALRTDFLSLPFQAIECSLAGIAPAGEQWEEAALDEFDHLTYCAQWKPLVARISSYVQSGMGTWPRVTLYDTSRGQNLDIGEELVRLGYALRCPQEDEGAAGDKPLHMAKDTTSEALQRMLENTTAASLESLISETQKSPAETPLTLSYISLSDGSIEQLRGDPEPAEPPSQETLVLPLQSLSIRAPPVGTKGLSVMVGSQEPGEGGSQPDPGTDVANSPWTSSPAGALAEASPISLSSGGSSLSKDGFSPSLASGDSSVGSIRGCFYYLSTSDEQADSSIFYSKLGSGFGRDSHAADSPLPSTVLISSSDGKQGEGAPSAQAGEVASVSGSGDDILLVEDEFL</sequence>
<keyword evidence="1" id="KW-0694">RNA-binding</keyword>
<dbReference type="PROSITE" id="PS50084">
    <property type="entry name" value="KH_TYPE_1"/>
    <property type="match status" value="2"/>
</dbReference>
<keyword evidence="5" id="KW-1185">Reference proteome</keyword>
<dbReference type="InterPro" id="IPR050621">
    <property type="entry name" value="Tudor_domain_containing"/>
</dbReference>
<dbReference type="InterPro" id="IPR004088">
    <property type="entry name" value="KH_dom_type_1"/>
</dbReference>
<evidence type="ECO:0000256" key="3">
    <source>
        <dbReference type="SAM" id="Phobius"/>
    </source>
</evidence>
<dbReference type="eggNOG" id="KOG2279">
    <property type="taxonomic scope" value="Eukaryota"/>
</dbReference>
<dbReference type="KEGG" id="asn:102384984"/>
<feature type="compositionally biased region" description="Low complexity" evidence="2">
    <location>
        <begin position="632"/>
        <end position="641"/>
    </location>
</feature>
<organism evidence="5 6">
    <name type="scientific">Alligator sinensis</name>
    <name type="common">Chinese alligator</name>
    <dbReference type="NCBI Taxonomy" id="38654"/>
    <lineage>
        <taxon>Eukaryota</taxon>
        <taxon>Metazoa</taxon>
        <taxon>Chordata</taxon>
        <taxon>Craniata</taxon>
        <taxon>Vertebrata</taxon>
        <taxon>Euteleostomi</taxon>
        <taxon>Archelosauria</taxon>
        <taxon>Archosauria</taxon>
        <taxon>Crocodylia</taxon>
        <taxon>Alligatoridae</taxon>
        <taxon>Alligatorinae</taxon>
        <taxon>Alligator</taxon>
    </lineage>
</organism>
<dbReference type="Proteomes" id="UP000189705">
    <property type="component" value="Unplaced"/>
</dbReference>
<dbReference type="GeneID" id="102384984"/>
<dbReference type="GO" id="GO:0030719">
    <property type="term" value="P:P granule organization"/>
    <property type="evidence" value="ECO:0007669"/>
    <property type="project" value="TreeGrafter"/>
</dbReference>
<dbReference type="InterPro" id="IPR047382">
    <property type="entry name" value="KH-I_TDRKH_rpt1"/>
</dbReference>
<evidence type="ECO:0000313" key="5">
    <source>
        <dbReference type="Proteomes" id="UP000189705"/>
    </source>
</evidence>
<dbReference type="InterPro" id="IPR036612">
    <property type="entry name" value="KH_dom_type_1_sf"/>
</dbReference>
<dbReference type="SUPFAM" id="SSF63748">
    <property type="entry name" value="Tudor/PWWP/MBT"/>
    <property type="match status" value="1"/>
</dbReference>
<dbReference type="GO" id="GO:0003723">
    <property type="term" value="F:RNA binding"/>
    <property type="evidence" value="ECO:0007669"/>
    <property type="project" value="UniProtKB-UniRule"/>
</dbReference>
<dbReference type="SUPFAM" id="SSF54791">
    <property type="entry name" value="Eukaryotic type KH-domain (KH-domain type I)"/>
    <property type="match status" value="2"/>
</dbReference>
<dbReference type="CDD" id="cd20412">
    <property type="entry name" value="Tudor_TDRD2"/>
    <property type="match status" value="1"/>
</dbReference>
<feature type="region of interest" description="Disordered" evidence="2">
    <location>
        <begin position="689"/>
        <end position="726"/>
    </location>
</feature>
<feature type="domain" description="Tudor" evidence="4">
    <location>
        <begin position="347"/>
        <end position="406"/>
    </location>
</feature>
<feature type="compositionally biased region" description="Polar residues" evidence="2">
    <location>
        <begin position="697"/>
        <end position="708"/>
    </location>
</feature>
<dbReference type="Pfam" id="PF00013">
    <property type="entry name" value="KH_1"/>
    <property type="match status" value="2"/>
</dbReference>
<feature type="transmembrane region" description="Helical" evidence="3">
    <location>
        <begin position="17"/>
        <end position="34"/>
    </location>
</feature>
<dbReference type="InterPro" id="IPR047381">
    <property type="entry name" value="KH-I_TDRKH_rpt2"/>
</dbReference>
<gene>
    <name evidence="6" type="primary">TDRKH</name>
</gene>
<dbReference type="Gene3D" id="2.40.50.90">
    <property type="match status" value="1"/>
</dbReference>
<dbReference type="CTD" id="11022"/>
<dbReference type="PROSITE" id="PS50304">
    <property type="entry name" value="TUDOR"/>
    <property type="match status" value="1"/>
</dbReference>
<dbReference type="InterPro" id="IPR035437">
    <property type="entry name" value="SNase_OB-fold_sf"/>
</dbReference>
<feature type="region of interest" description="Disordered" evidence="2">
    <location>
        <begin position="206"/>
        <end position="253"/>
    </location>
</feature>
<dbReference type="InterPro" id="IPR004087">
    <property type="entry name" value="KH_dom"/>
</dbReference>
<dbReference type="STRING" id="38654.A0A1U7SEI5"/>
<dbReference type="CDD" id="cd22428">
    <property type="entry name" value="KH-I_TDRKH_rpt1"/>
    <property type="match status" value="1"/>
</dbReference>
<evidence type="ECO:0000259" key="4">
    <source>
        <dbReference type="PROSITE" id="PS50304"/>
    </source>
</evidence>
<protein>
    <submittedName>
        <fullName evidence="6">Tudor and KH domain-containing protein isoform X1</fullName>
    </submittedName>
</protein>
<evidence type="ECO:0000256" key="1">
    <source>
        <dbReference type="PROSITE-ProRule" id="PRU00117"/>
    </source>
</evidence>
<keyword evidence="3" id="KW-1133">Transmembrane helix</keyword>
<dbReference type="Pfam" id="PF00567">
    <property type="entry name" value="TUDOR"/>
    <property type="match status" value="1"/>
</dbReference>